<organism evidence="1 2">
    <name type="scientific">Thermococcus aciditolerans</name>
    <dbReference type="NCBI Taxonomy" id="2598455"/>
    <lineage>
        <taxon>Archaea</taxon>
        <taxon>Methanobacteriati</taxon>
        <taxon>Methanobacteriota</taxon>
        <taxon>Thermococci</taxon>
        <taxon>Thermococcales</taxon>
        <taxon>Thermococcaceae</taxon>
        <taxon>Thermococcus</taxon>
    </lineage>
</organism>
<proteinExistence type="predicted"/>
<dbReference type="GeneID" id="41610055"/>
<dbReference type="Proteomes" id="UP000322631">
    <property type="component" value="Chromosome"/>
</dbReference>
<name>A0A5C0SP98_9EURY</name>
<accession>A0A5C0SP98</accession>
<evidence type="ECO:0000313" key="1">
    <source>
        <dbReference type="EMBL" id="QEK15264.1"/>
    </source>
</evidence>
<dbReference type="AlphaFoldDB" id="A0A5C0SP98"/>
<keyword evidence="2" id="KW-1185">Reference proteome</keyword>
<dbReference type="RefSeq" id="WP_148883201.1">
    <property type="nucleotide sequence ID" value="NZ_CP041932.1"/>
</dbReference>
<dbReference type="EMBL" id="CP041932">
    <property type="protein sequence ID" value="QEK15264.1"/>
    <property type="molecule type" value="Genomic_DNA"/>
</dbReference>
<sequence length="203" mass="23294">MRLADYLQDIEWGESVLIEHTSLSAYPRVFHTIGEVYGWERLLIVDVLDSSMSIIRWLRLSKVKIPGKIRRIKVGGTSDWGEVVLEVDPHKDPGIFLNRLSRSVREYYRENPKTVSILMNPEKLIPLHSNSPRFILSLSNLGYAFLGNPVRKTFYFVNVDLAERRYVAILEEAFIRVLRIDDSGSITVLKSPHGDEEGLTLEP</sequence>
<evidence type="ECO:0000313" key="2">
    <source>
        <dbReference type="Proteomes" id="UP000322631"/>
    </source>
</evidence>
<gene>
    <name evidence="1" type="ORF">FPV09_09330</name>
</gene>
<dbReference type="KEGG" id="them:FPV09_09330"/>
<dbReference type="InterPro" id="IPR005489">
    <property type="entry name" value="DUF257"/>
</dbReference>
<protein>
    <submittedName>
        <fullName evidence="1">Uncharacterized protein</fullName>
    </submittedName>
</protein>
<dbReference type="Pfam" id="PF03192">
    <property type="entry name" value="DUF257"/>
    <property type="match status" value="1"/>
</dbReference>
<dbReference type="Gene3D" id="3.40.50.11570">
    <property type="entry name" value="Protein of unknown function DUF257"/>
    <property type="match status" value="1"/>
</dbReference>
<reference evidence="1 2" key="1">
    <citation type="submission" date="2019-07" db="EMBL/GenBank/DDBJ databases">
        <title>Complete genome of Thermococcus acidophilus.</title>
        <authorList>
            <person name="Li X."/>
        </authorList>
    </citation>
    <scope>NUCLEOTIDE SEQUENCE [LARGE SCALE GENOMIC DNA]</scope>
    <source>
        <strain evidence="1 2">SY113</strain>
    </source>
</reference>